<keyword evidence="4 9" id="KW-0805">Transcription regulation</keyword>
<dbReference type="GO" id="GO:0060261">
    <property type="term" value="P:positive regulation of transcription initiation by RNA polymerase II"/>
    <property type="evidence" value="ECO:0007669"/>
    <property type="project" value="EnsemblFungi"/>
</dbReference>
<feature type="region of interest" description="Disordered" evidence="10">
    <location>
        <begin position="41"/>
        <end position="66"/>
    </location>
</feature>
<dbReference type="EMBL" id="LLZZ01000156">
    <property type="protein sequence ID" value="KTA97780.1"/>
    <property type="molecule type" value="Genomic_DNA"/>
</dbReference>
<dbReference type="PANTHER" id="PTHR35784:SF1">
    <property type="entry name" value="MEDIATOR OF RNA POLYMERASE II TRANSCRIPTION SUBUNIT 5"/>
    <property type="match status" value="1"/>
</dbReference>
<dbReference type="VEuPathDB" id="FungiDB:GWK60_E04763"/>
<keyword evidence="5 9" id="KW-0010">Activator</keyword>
<evidence type="ECO:0000256" key="1">
    <source>
        <dbReference type="ARBA" id="ARBA00004123"/>
    </source>
</evidence>
<name>A0A0W0CW71_CANGB</name>
<sequence length="1099" mass="125498">MESKSLNTLALRCAARKIPASEFLNLYKEFYNETFPANSIDNDEAKTQEGSGSQDKTDVEESISKPVGSKNDPVAILCAEFMKLLENGKYVILADYVVEVLFVNYHSELVREFLPKLKDLMNKGILIHFFSKSCAFFVNLTDNLVISQLIKDLRATIVPCILETNFCDISNELVVAIAKFLQAVLRFTPQPIQINSETYRDNTFNLTKRLSLINKILSKKFAGIIDKKLQFKEVLGPFTKDSTLDFDNSPSITSPQFIPSPLPSMKERSVTSSQSAIKYKDLKLLRYYKNIWLNSKLMNWQPFDSEFISNYSAIKSSLYPDQVQNIQNVDLLFTDLIETAFTCFAQFVSNKLYHQSNSTYNLLERKWILFLSKILPLLVYKNSSRTAHVIGNALDGIDDKVIKAISAYYQENDDGRSRNDDLFDDYPSTSLDIRHDFIKSLTMLGVVPPVFITNYLRGDQTVDSKALATTDDLTFTNQQGIIEIVNDIPNFIRSSLEGMEMENVSEPTLVSSNGLLQVLSNFDTVSPTKQFELANAVVDMLSESSTTFELNTFVKLTAVLTFNYSHSLTSILMYVTPEVLTKLYLEFVDKHWNSQVLGKQETDGESQFENVNISMSFSWAILMLTILYKQYHIDFVSMRADYTTDNIKNSFAITFVENLPDISDLFFIDEKNSDDPEVQVKSHKLVRDWLNDLFVNGSLSDSLLQNIEPKQLAILVPYIFKQVTLAMEIGAVGDLQNLIGGFEYFLQPFMLVGLIKVMYWLEQYLSCLKSDETDEKLIQKVLSLLNTIICPSTLNEDSKAFHFAVLRLNAIPLLGILYQFRSNKHAESNYGIYSSDNEGNPTLELMISRLISSLSISPVYDIDSTILVTDNNFVQKPPKFQSFFVTNEISMNKMLTNQMNSFWSLHSSTYYNLDFLKTLIDTLTPKQFLLDVLRTLEYKVETLGVKDVRNKSSSNESDQVIDYLFYFLVLYDIENSEDAKAMAQFMEDTVDISINGDSGIVKQETQPKSEYNPDDDIDMLFGENDTSMQANEEDTLDNKELKSDRNCALGKNRHTFGFIIHEIKLSYGTLESDSMSYEDYKKICEYHSRYLKMLKTCIF</sequence>
<dbReference type="InterPro" id="IPR014801">
    <property type="entry name" value="Mediator_Med5_fun"/>
</dbReference>
<evidence type="ECO:0000313" key="11">
    <source>
        <dbReference type="EMBL" id="KTA97780.1"/>
    </source>
</evidence>
<comment type="function">
    <text evidence="9">Component of the Mediator complex, a coactivator involved in the regulated transcription of nearly all RNA polymerase II-dependent genes. Mediator functions as a bridge to convey information from gene-specific regulatory proteins to the basal RNA polymerase II transcription machinery. Mediator is recruited to promoters by direct interactions with regulatory proteins and serves as a scaffold for the assembly of a functional preinitiation complex with RNA polymerase II and the general transcription factors.</text>
</comment>
<comment type="subunit">
    <text evidence="9">Component of the Mediator complex.</text>
</comment>
<dbReference type="GO" id="GO:0032968">
    <property type="term" value="P:positive regulation of transcription elongation by RNA polymerase II"/>
    <property type="evidence" value="ECO:0007669"/>
    <property type="project" value="EnsemblFungi"/>
</dbReference>
<evidence type="ECO:0000256" key="3">
    <source>
        <dbReference type="ARBA" id="ARBA00020628"/>
    </source>
</evidence>
<organism evidence="11 12">
    <name type="scientific">Candida glabrata</name>
    <name type="common">Yeast</name>
    <name type="synonym">Torulopsis glabrata</name>
    <dbReference type="NCBI Taxonomy" id="5478"/>
    <lineage>
        <taxon>Eukaryota</taxon>
        <taxon>Fungi</taxon>
        <taxon>Dikarya</taxon>
        <taxon>Ascomycota</taxon>
        <taxon>Saccharomycotina</taxon>
        <taxon>Saccharomycetes</taxon>
        <taxon>Saccharomycetales</taxon>
        <taxon>Saccharomycetaceae</taxon>
        <taxon>Nakaseomyces</taxon>
    </lineage>
</organism>
<dbReference type="GO" id="GO:0003712">
    <property type="term" value="F:transcription coregulator activity"/>
    <property type="evidence" value="ECO:0007669"/>
    <property type="project" value="InterPro"/>
</dbReference>
<reference evidence="11 12" key="1">
    <citation type="submission" date="2015-10" db="EMBL/GenBank/DDBJ databases">
        <title>Draft genomes sequences of Candida glabrata isolates 1A, 1B, 2A, 2B, 3A and 3B.</title>
        <authorList>
            <person name="Haavelsrud O.E."/>
            <person name="Gaustad P."/>
        </authorList>
    </citation>
    <scope>NUCLEOTIDE SEQUENCE [LARGE SCALE GENOMIC DNA]</scope>
    <source>
        <strain evidence="11">910700640</strain>
    </source>
</reference>
<dbReference type="VEuPathDB" id="FungiDB:GVI51_E04785"/>
<evidence type="ECO:0000256" key="9">
    <source>
        <dbReference type="RuleBase" id="RU364142"/>
    </source>
</evidence>
<evidence type="ECO:0000256" key="8">
    <source>
        <dbReference type="ARBA" id="ARBA00031256"/>
    </source>
</evidence>
<comment type="subcellular location">
    <subcellularLocation>
        <location evidence="1 9">Nucleus</location>
    </subcellularLocation>
</comment>
<accession>A0A0W0CW71</accession>
<protein>
    <recommendedName>
        <fullName evidence="3 9">Mediator of RNA polymerase II transcription subunit 5</fullName>
    </recommendedName>
    <alternativeName>
        <fullName evidence="8 9">Mediator complex subunit 5</fullName>
    </alternativeName>
</protein>
<evidence type="ECO:0000256" key="2">
    <source>
        <dbReference type="ARBA" id="ARBA00008782"/>
    </source>
</evidence>
<gene>
    <name evidence="9" type="primary">MED5</name>
    <name evidence="11" type="ORF">AO440_001035</name>
</gene>
<evidence type="ECO:0000313" key="12">
    <source>
        <dbReference type="Proteomes" id="UP000054886"/>
    </source>
</evidence>
<dbReference type="GO" id="GO:0051123">
    <property type="term" value="P:RNA polymerase II preinitiation complex assembly"/>
    <property type="evidence" value="ECO:0007669"/>
    <property type="project" value="EnsemblFungi"/>
</dbReference>
<keyword evidence="7 9" id="KW-0539">Nucleus</keyword>
<dbReference type="VEuPathDB" id="FungiDB:CAGL0E05060g"/>
<dbReference type="GO" id="GO:0016592">
    <property type="term" value="C:mediator complex"/>
    <property type="evidence" value="ECO:0007669"/>
    <property type="project" value="EnsemblFungi"/>
</dbReference>
<evidence type="ECO:0000256" key="4">
    <source>
        <dbReference type="ARBA" id="ARBA00023015"/>
    </source>
</evidence>
<dbReference type="Pfam" id="PF08689">
    <property type="entry name" value="Med5"/>
    <property type="match status" value="1"/>
</dbReference>
<comment type="caution">
    <text evidence="11">The sequence shown here is derived from an EMBL/GenBank/DDBJ whole genome shotgun (WGS) entry which is preliminary data.</text>
</comment>
<proteinExistence type="inferred from homology"/>
<dbReference type="PANTHER" id="PTHR35784">
    <property type="entry name" value="MEDIATOR OF RNA POLYMERASE II TRANSCRIPTION SUBUNIT 5"/>
    <property type="match status" value="1"/>
</dbReference>
<evidence type="ECO:0000256" key="5">
    <source>
        <dbReference type="ARBA" id="ARBA00023159"/>
    </source>
</evidence>
<dbReference type="VEuPathDB" id="FungiDB:B1J91_E05060g"/>
<comment type="similarity">
    <text evidence="2 9">Belongs to the Mediator complex subunit 5 family.</text>
</comment>
<keyword evidence="6 9" id="KW-0804">Transcription</keyword>
<dbReference type="Proteomes" id="UP000054886">
    <property type="component" value="Unassembled WGS sequence"/>
</dbReference>
<dbReference type="AlphaFoldDB" id="A0A0W0CW71"/>
<evidence type="ECO:0000256" key="7">
    <source>
        <dbReference type="ARBA" id="ARBA00023242"/>
    </source>
</evidence>
<evidence type="ECO:0000256" key="6">
    <source>
        <dbReference type="ARBA" id="ARBA00023163"/>
    </source>
</evidence>
<evidence type="ECO:0000256" key="10">
    <source>
        <dbReference type="SAM" id="MobiDB-lite"/>
    </source>
</evidence>
<dbReference type="GO" id="GO:0070847">
    <property type="term" value="C:core mediator complex"/>
    <property type="evidence" value="ECO:0007669"/>
    <property type="project" value="EnsemblFungi"/>
</dbReference>